<evidence type="ECO:0000313" key="3">
    <source>
        <dbReference type="Proteomes" id="UP001152562"/>
    </source>
</evidence>
<protein>
    <submittedName>
        <fullName evidence="2">Uncharacterized protein</fullName>
    </submittedName>
</protein>
<dbReference type="EMBL" id="CALOZG010000009">
    <property type="protein sequence ID" value="CAH4029723.1"/>
    <property type="molecule type" value="Genomic_DNA"/>
</dbReference>
<feature type="chain" id="PRO_5040311747" evidence="1">
    <location>
        <begin position="21"/>
        <end position="293"/>
    </location>
</feature>
<comment type="caution">
    <text evidence="2">The sequence shown here is derived from an EMBL/GenBank/DDBJ whole genome shotgun (WGS) entry which is preliminary data.</text>
</comment>
<dbReference type="Pfam" id="PF15868">
    <property type="entry name" value="MBF2"/>
    <property type="match status" value="1"/>
</dbReference>
<dbReference type="InterPro" id="IPR031734">
    <property type="entry name" value="MBF2"/>
</dbReference>
<proteinExistence type="predicted"/>
<organism evidence="2 3">
    <name type="scientific">Pieris brassicae</name>
    <name type="common">White butterfly</name>
    <name type="synonym">Large white butterfly</name>
    <dbReference type="NCBI Taxonomy" id="7116"/>
    <lineage>
        <taxon>Eukaryota</taxon>
        <taxon>Metazoa</taxon>
        <taxon>Ecdysozoa</taxon>
        <taxon>Arthropoda</taxon>
        <taxon>Hexapoda</taxon>
        <taxon>Insecta</taxon>
        <taxon>Pterygota</taxon>
        <taxon>Neoptera</taxon>
        <taxon>Endopterygota</taxon>
        <taxon>Lepidoptera</taxon>
        <taxon>Glossata</taxon>
        <taxon>Ditrysia</taxon>
        <taxon>Papilionoidea</taxon>
        <taxon>Pieridae</taxon>
        <taxon>Pierinae</taxon>
        <taxon>Pieris</taxon>
    </lineage>
</organism>
<name>A0A9P0TCP7_PIEBR</name>
<reference evidence="2" key="1">
    <citation type="submission" date="2022-05" db="EMBL/GenBank/DDBJ databases">
        <authorList>
            <person name="Okamura Y."/>
        </authorList>
    </citation>
    <scope>NUCLEOTIDE SEQUENCE</scope>
</reference>
<accession>A0A9P0TCP7</accession>
<keyword evidence="1" id="KW-0732">Signal</keyword>
<evidence type="ECO:0000256" key="1">
    <source>
        <dbReference type="SAM" id="SignalP"/>
    </source>
</evidence>
<evidence type="ECO:0000313" key="2">
    <source>
        <dbReference type="EMBL" id="CAH4029723.1"/>
    </source>
</evidence>
<dbReference type="AlphaFoldDB" id="A0A9P0TCP7"/>
<dbReference type="Proteomes" id="UP001152562">
    <property type="component" value="Unassembled WGS sequence"/>
</dbReference>
<gene>
    <name evidence="2" type="ORF">PIBRA_LOCUS6452</name>
</gene>
<keyword evidence="3" id="KW-1185">Reference proteome</keyword>
<sequence>MLRLAFFIIFSVHCASVSECESVRKDKLLHHSEHVKSPFLFIRTSDVAFPKYSEEQGNIITAIEITDRNQDGASAEIDYGGVGYNYVNDFVSYSNNKNAGRVFLVERFRGVVTSRACLPQWDRHLRGALACHDWMSREDLCVNGDEVYGNIFPEVEVNENELDSLFQKTKPMQSTFHRVTKKYQCMLDGYDSSSVPLLYGSKAWTFPRQDVNLVLKYPTAGNLSDYCITKVTVILYLDGPRSRGYIKEGGILDNHIEMNFIVENTTRLAYQFWLNGAPASELDLHYQHYRKLC</sequence>
<feature type="signal peptide" evidence="1">
    <location>
        <begin position="1"/>
        <end position="20"/>
    </location>
</feature>